<feature type="chain" id="PRO_5045272522" description="Cation efflux protein cytoplasmic domain-containing protein" evidence="1">
    <location>
        <begin position="35"/>
        <end position="141"/>
    </location>
</feature>
<dbReference type="PROSITE" id="PS51257">
    <property type="entry name" value="PROKAR_LIPOPROTEIN"/>
    <property type="match status" value="1"/>
</dbReference>
<protein>
    <recommendedName>
        <fullName evidence="2">Cation efflux protein cytoplasmic domain-containing protein</fullName>
    </recommendedName>
</protein>
<evidence type="ECO:0000259" key="2">
    <source>
        <dbReference type="Pfam" id="PF16916"/>
    </source>
</evidence>
<keyword evidence="1" id="KW-0732">Signal</keyword>
<proteinExistence type="predicted"/>
<dbReference type="EMBL" id="CAJRAY010000025">
    <property type="protein sequence ID" value="CAG5082405.1"/>
    <property type="molecule type" value="Genomic_DNA"/>
</dbReference>
<feature type="signal peptide" evidence="1">
    <location>
        <begin position="1"/>
        <end position="34"/>
    </location>
</feature>
<dbReference type="Gene3D" id="3.30.70.1350">
    <property type="entry name" value="Cation efflux protein, cytoplasmic domain"/>
    <property type="match status" value="1"/>
</dbReference>
<evidence type="ECO:0000313" key="3">
    <source>
        <dbReference type="EMBL" id="CAG5082405.1"/>
    </source>
</evidence>
<organism evidence="3 4">
    <name type="scientific">Thermobacillus xylanilyticus</name>
    <dbReference type="NCBI Taxonomy" id="76633"/>
    <lineage>
        <taxon>Bacteria</taxon>
        <taxon>Bacillati</taxon>
        <taxon>Bacillota</taxon>
        <taxon>Bacilli</taxon>
        <taxon>Bacillales</taxon>
        <taxon>Paenibacillaceae</taxon>
        <taxon>Thermobacillus</taxon>
    </lineage>
</organism>
<comment type="caution">
    <text evidence="3">The sequence shown here is derived from an EMBL/GenBank/DDBJ whole genome shotgun (WGS) entry which is preliminary data.</text>
</comment>
<name>A0ABN7RP64_THEXY</name>
<dbReference type="InterPro" id="IPR027470">
    <property type="entry name" value="Cation_efflux_CTD"/>
</dbReference>
<evidence type="ECO:0000256" key="1">
    <source>
        <dbReference type="SAM" id="SignalP"/>
    </source>
</evidence>
<accession>A0ABN7RP64</accession>
<dbReference type="InterPro" id="IPR036837">
    <property type="entry name" value="Cation_efflux_CTD_sf"/>
</dbReference>
<gene>
    <name evidence="3" type="primary">txxe 1458</name>
    <name evidence="3" type="ORF">TXXE_05945</name>
</gene>
<sequence length="141" mass="15780">MMFIRLRLRKRRLRFLLPGVLLAAAIAATGCGNADRDADDPTDYYGNDGYMGTSNTNPNLPLTGTAWSYRRDNAFAAQLLRGMKGIRDIRITRTGGSHMHVHLKIDKSLSREEAAQLAARAEAVLKENFPRYRVTVDADQE</sequence>
<dbReference type="Proteomes" id="UP000681526">
    <property type="component" value="Unassembled WGS sequence"/>
</dbReference>
<dbReference type="Pfam" id="PF16916">
    <property type="entry name" value="ZT_dimer"/>
    <property type="match status" value="1"/>
</dbReference>
<dbReference type="SUPFAM" id="SSF160240">
    <property type="entry name" value="Cation efflux protein cytoplasmic domain-like"/>
    <property type="match status" value="1"/>
</dbReference>
<evidence type="ECO:0000313" key="4">
    <source>
        <dbReference type="Proteomes" id="UP000681526"/>
    </source>
</evidence>
<keyword evidence="4" id="KW-1185">Reference proteome</keyword>
<feature type="domain" description="Cation efflux protein cytoplasmic" evidence="2">
    <location>
        <begin position="81"/>
        <end position="139"/>
    </location>
</feature>
<reference evidence="3 4" key="1">
    <citation type="submission" date="2021-04" db="EMBL/GenBank/DDBJ databases">
        <authorList>
            <person name="Rakotoarivonina H."/>
        </authorList>
    </citation>
    <scope>NUCLEOTIDE SEQUENCE [LARGE SCALE GENOMIC DNA]</scope>
    <source>
        <strain evidence="3 4">XE</strain>
    </source>
</reference>
<dbReference type="RefSeq" id="WP_213483851.1">
    <property type="nucleotide sequence ID" value="NZ_CAJRAY010000025.1"/>
</dbReference>